<evidence type="ECO:0000256" key="1">
    <source>
        <dbReference type="ARBA" id="ARBA00023242"/>
    </source>
</evidence>
<dbReference type="PANTHER" id="PTHR45935">
    <property type="entry name" value="PROTEIN ZBED8-RELATED"/>
    <property type="match status" value="1"/>
</dbReference>
<evidence type="ECO:0000259" key="3">
    <source>
        <dbReference type="PROSITE" id="PS50804"/>
    </source>
</evidence>
<dbReference type="Gene3D" id="1.10.4020.10">
    <property type="entry name" value="DNA breaking-rejoining enzymes"/>
    <property type="match status" value="1"/>
</dbReference>
<feature type="domain" description="SCAN box" evidence="3">
    <location>
        <begin position="57"/>
        <end position="135"/>
    </location>
</feature>
<feature type="region of interest" description="Disordered" evidence="2">
    <location>
        <begin position="177"/>
        <end position="231"/>
    </location>
</feature>
<keyword evidence="5" id="KW-1185">Reference proteome</keyword>
<reference evidence="5" key="1">
    <citation type="journal article" date="2017" name="PLoS ONE">
        <title>The Agassiz's desert tortoise genome provides a resource for the conservation of a threatened species.</title>
        <authorList>
            <person name="Tollis M."/>
            <person name="DeNardo D.F."/>
            <person name="Cornelius J.A."/>
            <person name="Dolby G.A."/>
            <person name="Edwards T."/>
            <person name="Henen B.T."/>
            <person name="Karl A.E."/>
            <person name="Murphy R.W."/>
            <person name="Kusumi K."/>
        </authorList>
    </citation>
    <scope>NUCLEOTIDE SEQUENCE [LARGE SCALE GENOMIC DNA]</scope>
</reference>
<evidence type="ECO:0000313" key="5">
    <source>
        <dbReference type="Proteomes" id="UP000291020"/>
    </source>
</evidence>
<dbReference type="PANTHER" id="PTHR45935:SF15">
    <property type="entry name" value="SCAN BOX DOMAIN-CONTAINING PROTEIN"/>
    <property type="match status" value="1"/>
</dbReference>
<dbReference type="AlphaFoldDB" id="A0A452H3I4"/>
<evidence type="ECO:0000256" key="2">
    <source>
        <dbReference type="SAM" id="MobiDB-lite"/>
    </source>
</evidence>
<dbReference type="InterPro" id="IPR038269">
    <property type="entry name" value="SCAN_sf"/>
</dbReference>
<dbReference type="SUPFAM" id="SSF47353">
    <property type="entry name" value="Retrovirus capsid dimerization domain-like"/>
    <property type="match status" value="1"/>
</dbReference>
<accession>A0A452H3I4</accession>
<dbReference type="InterPro" id="IPR003309">
    <property type="entry name" value="SCAN_dom"/>
</dbReference>
<dbReference type="STRING" id="38772.ENSGAGP00000009199"/>
<protein>
    <recommendedName>
        <fullName evidence="3">SCAN box domain-containing protein</fullName>
    </recommendedName>
</protein>
<dbReference type="PROSITE" id="PS50804">
    <property type="entry name" value="SCAN_BOX"/>
    <property type="match status" value="1"/>
</dbReference>
<reference evidence="4" key="2">
    <citation type="submission" date="2025-08" db="UniProtKB">
        <authorList>
            <consortium name="Ensembl"/>
        </authorList>
    </citation>
    <scope>IDENTIFICATION</scope>
</reference>
<dbReference type="InterPro" id="IPR050916">
    <property type="entry name" value="SCAN-C2H2_zinc_finger"/>
</dbReference>
<proteinExistence type="predicted"/>
<dbReference type="SMART" id="SM00431">
    <property type="entry name" value="SCAN"/>
    <property type="match status" value="1"/>
</dbReference>
<dbReference type="Pfam" id="PF02023">
    <property type="entry name" value="SCAN"/>
    <property type="match status" value="1"/>
</dbReference>
<dbReference type="Proteomes" id="UP000291020">
    <property type="component" value="Unassembled WGS sequence"/>
</dbReference>
<reference evidence="4" key="3">
    <citation type="submission" date="2025-09" db="UniProtKB">
        <authorList>
            <consortium name="Ensembl"/>
        </authorList>
    </citation>
    <scope>IDENTIFICATION</scope>
</reference>
<name>A0A452H3I4_9SAUR</name>
<keyword evidence="1" id="KW-0539">Nucleus</keyword>
<evidence type="ECO:0000313" key="4">
    <source>
        <dbReference type="Ensembl" id="ENSGAGP00000009199.1"/>
    </source>
</evidence>
<organism evidence="4 5">
    <name type="scientific">Gopherus agassizii</name>
    <name type="common">Agassiz's desert tortoise</name>
    <dbReference type="NCBI Taxonomy" id="38772"/>
    <lineage>
        <taxon>Eukaryota</taxon>
        <taxon>Metazoa</taxon>
        <taxon>Chordata</taxon>
        <taxon>Craniata</taxon>
        <taxon>Vertebrata</taxon>
        <taxon>Euteleostomi</taxon>
        <taxon>Archelosauria</taxon>
        <taxon>Testudinata</taxon>
        <taxon>Testudines</taxon>
        <taxon>Cryptodira</taxon>
        <taxon>Durocryptodira</taxon>
        <taxon>Testudinoidea</taxon>
        <taxon>Testudinidae</taxon>
        <taxon>Gopherus</taxon>
    </lineage>
</organism>
<dbReference type="Ensembl" id="ENSGAGT00000010563.1">
    <property type="protein sequence ID" value="ENSGAGP00000009199.1"/>
    <property type="gene ID" value="ENSGAGG00000007268.1"/>
</dbReference>
<sequence>PISVALGASGPAWPSNTLIDRQARTAYRRLAAEEASDYDRVKAAVLDTLDVSPETFRRQFQSQAYHAGARPQLVAQTLKEACRQWLQPEARMAEEVTEQVVLEQFVQTLPARGRAWVLRHRPATLAAAVSLMEDFLFVEASVGAYLLATHLRVRTPEAVSRGVFMCLPRKPLREGRKPLLGNPLEKAGPLEKGRKPLLGNPLEKAGPLEKGRKPLLGNPLEKAGSPCWETP</sequence>